<dbReference type="PROSITE" id="PS51755">
    <property type="entry name" value="OMPR_PHOB"/>
    <property type="match status" value="1"/>
</dbReference>
<feature type="DNA-binding region" description="OmpR/PhoB-type" evidence="2">
    <location>
        <begin position="1"/>
        <end position="98"/>
    </location>
</feature>
<evidence type="ECO:0000313" key="5">
    <source>
        <dbReference type="Proteomes" id="UP001321014"/>
    </source>
</evidence>
<proteinExistence type="predicted"/>
<dbReference type="CDD" id="cd00383">
    <property type="entry name" value="trans_reg_C"/>
    <property type="match status" value="1"/>
</dbReference>
<accession>A0ABT2WKX0</accession>
<dbReference type="Gene3D" id="1.10.10.10">
    <property type="entry name" value="Winged helix-like DNA-binding domain superfamily/Winged helix DNA-binding domain"/>
    <property type="match status" value="1"/>
</dbReference>
<evidence type="ECO:0000313" key="4">
    <source>
        <dbReference type="EMBL" id="MCU9836541.1"/>
    </source>
</evidence>
<dbReference type="InterPro" id="IPR011990">
    <property type="entry name" value="TPR-like_helical_dom_sf"/>
</dbReference>
<dbReference type="InterPro" id="IPR001867">
    <property type="entry name" value="OmpR/PhoB-type_DNA-bd"/>
</dbReference>
<name>A0ABT2WKX0_9RHOB</name>
<dbReference type="InterPro" id="IPR016032">
    <property type="entry name" value="Sig_transdc_resp-reg_C-effctor"/>
</dbReference>
<dbReference type="Pfam" id="PF00486">
    <property type="entry name" value="Trans_reg_C"/>
    <property type="match status" value="1"/>
</dbReference>
<protein>
    <submittedName>
        <fullName evidence="4">Winged helix-turn-helix domain-containing protein</fullName>
    </submittedName>
</protein>
<reference evidence="4 5" key="1">
    <citation type="submission" date="2022-10" db="EMBL/GenBank/DDBJ databases">
        <title>Ruegeria sp. nov., isolated from ocean surface water.</title>
        <authorList>
            <person name="He W."/>
            <person name="Wang L."/>
            <person name="Zhang D.-F."/>
        </authorList>
    </citation>
    <scope>NUCLEOTIDE SEQUENCE [LARGE SCALE GENOMIC DNA]</scope>
    <source>
        <strain evidence="4 5">WL0004</strain>
    </source>
</reference>
<keyword evidence="1 2" id="KW-0238">DNA-binding</keyword>
<gene>
    <name evidence="4" type="ORF">OEZ49_02065</name>
</gene>
<sequence>MIYKFGDFTLDIALGQLSHAGEDVPVEPRAFALLSHLVANADRLVTKDELVDVIWNGRIVTDAAISTLVKTVRRSVGDDGKSQGLIRTIHGRGFRFVGMLQKSVRASARTEEPPPPPAQELTVEASRPSIAVLPFRSVGQTLGWTAMADAIPAELISSLSRLRWLRVLARGSTFRFRDPLLDVSVVRSRLGAAYCLVGDVEIIGHRVSITVELSDTRDGSVIWCETMSGGIDEVHQIRTDIVRLICSGLELHINIHESERARLRPPESLDAWSLYHLGLHHMYRFTGKDNAIAADHFKKATELDPGFARAFAARSFTSFQSAFMTYSENRKAEIENARQFAEKCLEIDPVDPFGNFNYGRSFWLQGDHEFGQTYLERSIGMSPSFAHGLYAKSHADMIAGHGALAVTSAEEAIALSPLDPFLYAMHQAKALAHLHLGDYEQACLSTDTGAREPGAHYIVTTIAAAINKVAGKDAQARYWYNRTVAQRADASIAQFFSAIPVRDPIVREDIYRALKDLGYPEK</sequence>
<dbReference type="Gene3D" id="1.25.40.10">
    <property type="entry name" value="Tetratricopeptide repeat domain"/>
    <property type="match status" value="1"/>
</dbReference>
<feature type="domain" description="OmpR/PhoB-type" evidence="3">
    <location>
        <begin position="1"/>
        <end position="98"/>
    </location>
</feature>
<dbReference type="SUPFAM" id="SSF48452">
    <property type="entry name" value="TPR-like"/>
    <property type="match status" value="1"/>
</dbReference>
<dbReference type="SMART" id="SM00862">
    <property type="entry name" value="Trans_reg_C"/>
    <property type="match status" value="1"/>
</dbReference>
<dbReference type="Proteomes" id="UP001321014">
    <property type="component" value="Unassembled WGS sequence"/>
</dbReference>
<organism evidence="4 5">
    <name type="scientific">Ruegeria marisflavi</name>
    <dbReference type="NCBI Taxonomy" id="2984152"/>
    <lineage>
        <taxon>Bacteria</taxon>
        <taxon>Pseudomonadati</taxon>
        <taxon>Pseudomonadota</taxon>
        <taxon>Alphaproteobacteria</taxon>
        <taxon>Rhodobacterales</taxon>
        <taxon>Roseobacteraceae</taxon>
        <taxon>Ruegeria</taxon>
    </lineage>
</organism>
<comment type="caution">
    <text evidence="4">The sequence shown here is derived from an EMBL/GenBank/DDBJ whole genome shotgun (WGS) entry which is preliminary data.</text>
</comment>
<dbReference type="InterPro" id="IPR036388">
    <property type="entry name" value="WH-like_DNA-bd_sf"/>
</dbReference>
<evidence type="ECO:0000256" key="2">
    <source>
        <dbReference type="PROSITE-ProRule" id="PRU01091"/>
    </source>
</evidence>
<keyword evidence="5" id="KW-1185">Reference proteome</keyword>
<dbReference type="SUPFAM" id="SSF46894">
    <property type="entry name" value="C-terminal effector domain of the bipartite response regulators"/>
    <property type="match status" value="1"/>
</dbReference>
<evidence type="ECO:0000259" key="3">
    <source>
        <dbReference type="PROSITE" id="PS51755"/>
    </source>
</evidence>
<dbReference type="EMBL" id="JAOVQN010000002">
    <property type="protein sequence ID" value="MCU9836541.1"/>
    <property type="molecule type" value="Genomic_DNA"/>
</dbReference>
<evidence type="ECO:0000256" key="1">
    <source>
        <dbReference type="ARBA" id="ARBA00023125"/>
    </source>
</evidence>